<keyword evidence="6" id="KW-1185">Reference proteome</keyword>
<evidence type="ECO:0000259" key="4">
    <source>
        <dbReference type="PROSITE" id="PS51891"/>
    </source>
</evidence>
<evidence type="ECO:0000256" key="3">
    <source>
        <dbReference type="ARBA" id="ARBA00022833"/>
    </source>
</evidence>
<evidence type="ECO:0000256" key="2">
    <source>
        <dbReference type="ARBA" id="ARBA00022723"/>
    </source>
</evidence>
<dbReference type="InterPro" id="IPR052355">
    <property type="entry name" value="CENP-V-like"/>
</dbReference>
<evidence type="ECO:0000313" key="6">
    <source>
        <dbReference type="Proteomes" id="UP001164746"/>
    </source>
</evidence>
<dbReference type="EMBL" id="CP111015">
    <property type="protein sequence ID" value="WAR01381.1"/>
    <property type="molecule type" value="Genomic_DNA"/>
</dbReference>
<reference evidence="5" key="1">
    <citation type="submission" date="2022-11" db="EMBL/GenBank/DDBJ databases">
        <title>Centuries of genome instability and evolution in soft-shell clam transmissible cancer (bioRxiv).</title>
        <authorList>
            <person name="Hart S.F.M."/>
            <person name="Yonemitsu M.A."/>
            <person name="Giersch R.M."/>
            <person name="Beal B.F."/>
            <person name="Arriagada G."/>
            <person name="Davis B.W."/>
            <person name="Ostrander E.A."/>
            <person name="Goff S.P."/>
            <person name="Metzger M.J."/>
        </authorList>
    </citation>
    <scope>NUCLEOTIDE SEQUENCE</scope>
    <source>
        <strain evidence="5">MELC-2E11</strain>
        <tissue evidence="5">Siphon/mantle</tissue>
    </source>
</reference>
<feature type="domain" description="CENP-V/GFA" evidence="4">
    <location>
        <begin position="5"/>
        <end position="117"/>
    </location>
</feature>
<keyword evidence="2" id="KW-0479">Metal-binding</keyword>
<dbReference type="PANTHER" id="PTHR28620">
    <property type="entry name" value="CENTROMERE PROTEIN V"/>
    <property type="match status" value="1"/>
</dbReference>
<dbReference type="Pfam" id="PF04828">
    <property type="entry name" value="GFA"/>
    <property type="match status" value="1"/>
</dbReference>
<dbReference type="SUPFAM" id="SSF51316">
    <property type="entry name" value="Mss4-like"/>
    <property type="match status" value="1"/>
</dbReference>
<sequence length="131" mass="14629">MSIKHSGGCHCGALRFEVDAPANLHVYRCNCSICKKKQNDHFIVPASKFKLLQGADNIATYTFNTHQAKHTFCKTCGVQCFYTPRSNPDGVGVTPHSLDPGTVESVKVEEFDGENWETHIQTTDIQERSKE</sequence>
<keyword evidence="3" id="KW-0862">Zinc</keyword>
<evidence type="ECO:0000256" key="1">
    <source>
        <dbReference type="ARBA" id="ARBA00005495"/>
    </source>
</evidence>
<evidence type="ECO:0000313" key="5">
    <source>
        <dbReference type="EMBL" id="WAR01381.1"/>
    </source>
</evidence>
<accession>A0ABY7DYL7</accession>
<dbReference type="Gene3D" id="2.170.150.70">
    <property type="match status" value="1"/>
</dbReference>
<dbReference type="InterPro" id="IPR006913">
    <property type="entry name" value="CENP-V/GFA"/>
</dbReference>
<proteinExistence type="inferred from homology"/>
<dbReference type="Proteomes" id="UP001164746">
    <property type="component" value="Chromosome 4"/>
</dbReference>
<dbReference type="PROSITE" id="PS51891">
    <property type="entry name" value="CENP_V_GFA"/>
    <property type="match status" value="1"/>
</dbReference>
<protein>
    <submittedName>
        <fullName evidence="5">CENPV-like protein</fullName>
    </submittedName>
</protein>
<name>A0ABY7DYL7_MYAAR</name>
<comment type="similarity">
    <text evidence="1">Belongs to the Gfa family.</text>
</comment>
<dbReference type="InterPro" id="IPR011057">
    <property type="entry name" value="Mss4-like_sf"/>
</dbReference>
<organism evidence="5 6">
    <name type="scientific">Mya arenaria</name>
    <name type="common">Soft-shell clam</name>
    <dbReference type="NCBI Taxonomy" id="6604"/>
    <lineage>
        <taxon>Eukaryota</taxon>
        <taxon>Metazoa</taxon>
        <taxon>Spiralia</taxon>
        <taxon>Lophotrochozoa</taxon>
        <taxon>Mollusca</taxon>
        <taxon>Bivalvia</taxon>
        <taxon>Autobranchia</taxon>
        <taxon>Heteroconchia</taxon>
        <taxon>Euheterodonta</taxon>
        <taxon>Imparidentia</taxon>
        <taxon>Neoheterodontei</taxon>
        <taxon>Myida</taxon>
        <taxon>Myoidea</taxon>
        <taxon>Myidae</taxon>
        <taxon>Mya</taxon>
    </lineage>
</organism>
<gene>
    <name evidence="5" type="ORF">MAR_007939</name>
</gene>
<dbReference type="PANTHER" id="PTHR28620:SF1">
    <property type="entry name" value="CENP-V_GFA DOMAIN-CONTAINING PROTEIN"/>
    <property type="match status" value="1"/>
</dbReference>